<dbReference type="SUPFAM" id="SSF53223">
    <property type="entry name" value="Aminoacid dehydrogenase-like, N-terminal domain"/>
    <property type="match status" value="2"/>
</dbReference>
<evidence type="ECO:0000313" key="9">
    <source>
        <dbReference type="EMBL" id="KHN72108.1"/>
    </source>
</evidence>
<organism evidence="9 10">
    <name type="scientific">Toxocara canis</name>
    <name type="common">Canine roundworm</name>
    <dbReference type="NCBI Taxonomy" id="6265"/>
    <lineage>
        <taxon>Eukaryota</taxon>
        <taxon>Metazoa</taxon>
        <taxon>Ecdysozoa</taxon>
        <taxon>Nematoda</taxon>
        <taxon>Chromadorea</taxon>
        <taxon>Rhabditida</taxon>
        <taxon>Spirurina</taxon>
        <taxon>Ascaridomorpha</taxon>
        <taxon>Ascaridoidea</taxon>
        <taxon>Toxocaridae</taxon>
        <taxon>Toxocara</taxon>
    </lineage>
</organism>
<dbReference type="SMART" id="SM00919">
    <property type="entry name" value="Malic_M"/>
    <property type="match status" value="2"/>
</dbReference>
<dbReference type="PRINTS" id="PR00072">
    <property type="entry name" value="MALOXRDTASE"/>
</dbReference>
<dbReference type="Gene3D" id="3.40.50.720">
    <property type="entry name" value="NAD(P)-binding Rossmann-like Domain"/>
    <property type="match status" value="2"/>
</dbReference>
<dbReference type="GO" id="GO:0046872">
    <property type="term" value="F:metal ion binding"/>
    <property type="evidence" value="ECO:0007669"/>
    <property type="project" value="UniProtKB-KW"/>
</dbReference>
<dbReference type="AlphaFoldDB" id="A0A0B2URS7"/>
<evidence type="ECO:0000256" key="2">
    <source>
        <dbReference type="ARBA" id="ARBA00001946"/>
    </source>
</evidence>
<evidence type="ECO:0000256" key="3">
    <source>
        <dbReference type="ARBA" id="ARBA00008785"/>
    </source>
</evidence>
<dbReference type="EMBL" id="JPKZ01003308">
    <property type="protein sequence ID" value="KHN72108.1"/>
    <property type="molecule type" value="Genomic_DNA"/>
</dbReference>
<dbReference type="GO" id="GO:0051287">
    <property type="term" value="F:NAD binding"/>
    <property type="evidence" value="ECO:0007669"/>
    <property type="project" value="InterPro"/>
</dbReference>
<reference evidence="9 10" key="1">
    <citation type="submission" date="2014-11" db="EMBL/GenBank/DDBJ databases">
        <title>Genetic blueprint of the zoonotic pathogen Toxocara canis.</title>
        <authorList>
            <person name="Zhu X.-Q."/>
            <person name="Korhonen P.K."/>
            <person name="Cai H."/>
            <person name="Young N.D."/>
            <person name="Nejsum P."/>
            <person name="von Samson-Himmelstjerna G."/>
            <person name="Boag P.R."/>
            <person name="Tan P."/>
            <person name="Li Q."/>
            <person name="Min J."/>
            <person name="Yang Y."/>
            <person name="Wang X."/>
            <person name="Fang X."/>
            <person name="Hall R.S."/>
            <person name="Hofmann A."/>
            <person name="Sternberg P.W."/>
            <person name="Jex A.R."/>
            <person name="Gasser R.B."/>
        </authorList>
    </citation>
    <scope>NUCLEOTIDE SEQUENCE [LARGE SCALE GENOMIC DNA]</scope>
    <source>
        <strain evidence="9">PN_DK_2014</strain>
    </source>
</reference>
<dbReference type="SUPFAM" id="SSF51735">
    <property type="entry name" value="NAD(P)-binding Rossmann-fold domains"/>
    <property type="match status" value="2"/>
</dbReference>
<dbReference type="GO" id="GO:0005739">
    <property type="term" value="C:mitochondrion"/>
    <property type="evidence" value="ECO:0007669"/>
    <property type="project" value="TreeGrafter"/>
</dbReference>
<gene>
    <name evidence="9" type="ORF">Tcan_08659</name>
</gene>
<comment type="cofactor">
    <cofactor evidence="2">
        <name>Mg(2+)</name>
        <dbReference type="ChEBI" id="CHEBI:18420"/>
    </cofactor>
</comment>
<keyword evidence="5 6" id="KW-0560">Oxidoreductase</keyword>
<keyword evidence="4 6" id="KW-0479">Metal-binding</keyword>
<dbReference type="InterPro" id="IPR015884">
    <property type="entry name" value="Malic_enzyme_CS"/>
</dbReference>
<protein>
    <recommendedName>
        <fullName evidence="6">Malic enzyme</fullName>
    </recommendedName>
</protein>
<comment type="caution">
    <text evidence="9">The sequence shown here is derived from an EMBL/GenBank/DDBJ whole genome shotgun (WGS) entry which is preliminary data.</text>
</comment>
<name>A0A0B2URS7_TOXCA</name>
<evidence type="ECO:0000256" key="1">
    <source>
        <dbReference type="ARBA" id="ARBA00001936"/>
    </source>
</evidence>
<evidence type="ECO:0000256" key="6">
    <source>
        <dbReference type="RuleBase" id="RU003426"/>
    </source>
</evidence>
<feature type="domain" description="Malic enzyme NAD-binding" evidence="7">
    <location>
        <begin position="326"/>
        <end position="577"/>
    </location>
</feature>
<accession>A0A0B2URS7</accession>
<dbReference type="FunFam" id="3.40.50.720:FF:000060">
    <property type="entry name" value="Malic enzyme"/>
    <property type="match status" value="2"/>
</dbReference>
<dbReference type="Proteomes" id="UP000031036">
    <property type="component" value="Unassembled WGS sequence"/>
</dbReference>
<evidence type="ECO:0000313" key="10">
    <source>
        <dbReference type="Proteomes" id="UP000031036"/>
    </source>
</evidence>
<dbReference type="GO" id="GO:0006108">
    <property type="term" value="P:malate metabolic process"/>
    <property type="evidence" value="ECO:0007669"/>
    <property type="project" value="TreeGrafter"/>
</dbReference>
<evidence type="ECO:0000256" key="4">
    <source>
        <dbReference type="ARBA" id="ARBA00022723"/>
    </source>
</evidence>
<comment type="similarity">
    <text evidence="3 6">Belongs to the malic enzymes family.</text>
</comment>
<dbReference type="SMART" id="SM01274">
    <property type="entry name" value="malic"/>
    <property type="match status" value="1"/>
</dbReference>
<dbReference type="InterPro" id="IPR036291">
    <property type="entry name" value="NAD(P)-bd_dom_sf"/>
</dbReference>
<dbReference type="Gene3D" id="3.40.50.10380">
    <property type="entry name" value="Malic enzyme, N-terminal domain"/>
    <property type="match status" value="1"/>
</dbReference>
<feature type="domain" description="Malic enzyme N-terminal" evidence="8">
    <location>
        <begin position="133"/>
        <end position="316"/>
    </location>
</feature>
<dbReference type="InterPro" id="IPR012301">
    <property type="entry name" value="Malic_N_dom"/>
</dbReference>
<dbReference type="PROSITE" id="PS00331">
    <property type="entry name" value="MALIC_ENZYMES"/>
    <property type="match status" value="2"/>
</dbReference>
<sequence>MRSGKVADVIISSARNYCPRTAQGISTSMRRWSDGEDAAQSKYERPLTENERRIYKLYRPERVTPNERSVDLLNKPCLNKGMAFSLYERQYLGIHGLLPPAFMTQQQQCYRVMKKLREQPNDLARYIQLDSLQDRNEKLFYRVLCDHVAELMPIVYTPTVGLACQNFGYIYRKPKGIYVTINDNSISKIYQILCNWPETGVRAVVLTDGERTLGLGDLGAYGIGIPVGKLSLYVALGGVQPRWCLPVLLDVGTDNEQLLNDPFYIGLRRRRVRGKEYDALLENFMAAVTKRFGQNTLVQFEDFASRNAHRLLQKFKDRYTTFNDDIQGTASVVVAGLLACNKVTGKSLSEQKYVFFGAGGASTGIAELCVREMEMNGMSVEKACDRFYLMDIDGLITKSRPNINPQHVKFAKNIPPTKSLIEVIRKVQPQVLIGASTVHGAFTEEVLRAMAEYNPHPIVFALSNPTDKSECTASEAYQFTNGTVLFASGSPFPDVYFNGNIYKPGQGNNAYIFPGIALGTILFQIRHINNDLFLLAAKTVASCVTEESLQIGRIYPCLNDIREISIKIAIEIANYCYKKGIANLYPQPEDLDQYVRTQVYHTEYETLVNRTYDWPAQDMRHGFPVPVDPFGQNTLVQFEDFASRNAHRLLQKFKDRYTTFNDDIQGTASVVVAGLLACNKVTGKSLSEQKYVFFGAGGASTGIAELCVREMEMNGMSVEKACDRFYLMDIDGLITKSRPNINPQHVKFAKNIPPTKSLIEVIRKVQPQVLIGASTVHGAFTEEVLRAMAEYNPHPIVFALSNPTDKSECTASEAYQFTNGTVLFASGSPFPDVYFNGNVYKPGQGNNAYIFPGIALGTILFQIRHINNDLFLLAAKTVASCVTEESLQIGRIYPCLNDIREISIKIAIEIANYCYKKGIANLYPQPEDLDQYVRTQVYHTEYETLVNRTYDWPAQDMRHGFPVPVDPCDDVDDN</sequence>
<dbReference type="OrthoDB" id="5365701at2759"/>
<dbReference type="InterPro" id="IPR001891">
    <property type="entry name" value="Malic_OxRdtase"/>
</dbReference>
<dbReference type="InterPro" id="IPR046346">
    <property type="entry name" value="Aminoacid_DH-like_N_sf"/>
</dbReference>
<evidence type="ECO:0000259" key="8">
    <source>
        <dbReference type="SMART" id="SM01274"/>
    </source>
</evidence>
<dbReference type="GO" id="GO:0004473">
    <property type="term" value="F:malate dehydrogenase (decarboxylating) (NADP+) activity"/>
    <property type="evidence" value="ECO:0007669"/>
    <property type="project" value="TreeGrafter"/>
</dbReference>
<dbReference type="NCBIfam" id="NF010052">
    <property type="entry name" value="PRK13529.1"/>
    <property type="match status" value="2"/>
</dbReference>
<evidence type="ECO:0000256" key="5">
    <source>
        <dbReference type="ARBA" id="ARBA00023002"/>
    </source>
</evidence>
<feature type="domain" description="Malic enzyme NAD-binding" evidence="7">
    <location>
        <begin position="664"/>
        <end position="915"/>
    </location>
</feature>
<proteinExistence type="inferred from homology"/>
<dbReference type="FunFam" id="3.40.50.10380:FF:000004">
    <property type="entry name" value="Malic enzyme"/>
    <property type="match status" value="1"/>
</dbReference>
<dbReference type="InterPro" id="IPR037062">
    <property type="entry name" value="Malic_N_dom_sf"/>
</dbReference>
<dbReference type="PANTHER" id="PTHR23406:SF90">
    <property type="entry name" value="MALIC ENZYME-RELATED"/>
    <property type="match status" value="1"/>
</dbReference>
<dbReference type="STRING" id="6265.A0A0B2URS7"/>
<keyword evidence="10" id="KW-1185">Reference proteome</keyword>
<dbReference type="Pfam" id="PF03949">
    <property type="entry name" value="Malic_M"/>
    <property type="match status" value="2"/>
</dbReference>
<dbReference type="Pfam" id="PF00390">
    <property type="entry name" value="malic"/>
    <property type="match status" value="1"/>
</dbReference>
<comment type="cofactor">
    <cofactor evidence="1">
        <name>Mn(2+)</name>
        <dbReference type="ChEBI" id="CHEBI:29035"/>
    </cofactor>
</comment>
<dbReference type="PANTHER" id="PTHR23406">
    <property type="entry name" value="MALIC ENZYME-RELATED"/>
    <property type="match status" value="1"/>
</dbReference>
<evidence type="ECO:0000259" key="7">
    <source>
        <dbReference type="SMART" id="SM00919"/>
    </source>
</evidence>
<dbReference type="InterPro" id="IPR012302">
    <property type="entry name" value="Malic_NAD-bd"/>
</dbReference>
<dbReference type="CDD" id="cd05312">
    <property type="entry name" value="NAD_bind_1_malic_enz"/>
    <property type="match status" value="2"/>
</dbReference>